<dbReference type="EMBL" id="JABBMI010000080">
    <property type="protein sequence ID" value="NMK55176.1"/>
    <property type="molecule type" value="Genomic_DNA"/>
</dbReference>
<comment type="caution">
    <text evidence="6">The sequence shown here is derived from an EMBL/GenBank/DDBJ whole genome shotgun (WGS) entry which is preliminary data.</text>
</comment>
<evidence type="ECO:0000256" key="1">
    <source>
        <dbReference type="ARBA" id="ARBA00001946"/>
    </source>
</evidence>
<keyword evidence="3" id="KW-0479">Metal-binding</keyword>
<dbReference type="PANTHER" id="PTHR46193">
    <property type="entry name" value="6-PHOSPHOGLUCONATE PHOSPHATASE"/>
    <property type="match status" value="1"/>
</dbReference>
<dbReference type="InterPro" id="IPR051600">
    <property type="entry name" value="Beta-PGM-like"/>
</dbReference>
<dbReference type="InterPro" id="IPR041492">
    <property type="entry name" value="HAD_2"/>
</dbReference>
<dbReference type="Gene3D" id="1.10.150.240">
    <property type="entry name" value="Putative phosphatase, domain 2"/>
    <property type="match status" value="1"/>
</dbReference>
<dbReference type="InterPro" id="IPR006439">
    <property type="entry name" value="HAD-SF_hydro_IA"/>
</dbReference>
<dbReference type="SUPFAM" id="SSF56784">
    <property type="entry name" value="HAD-like"/>
    <property type="match status" value="1"/>
</dbReference>
<evidence type="ECO:0000256" key="2">
    <source>
        <dbReference type="ARBA" id="ARBA00006171"/>
    </source>
</evidence>
<name>A0A7X9WGK2_STACP</name>
<accession>A0A7X9WGK2</accession>
<dbReference type="RefSeq" id="WP_023351270.1">
    <property type="nucleotide sequence ID" value="NZ_CP023966.1"/>
</dbReference>
<dbReference type="EMBL" id="JABBLX010000044">
    <property type="protein sequence ID" value="NMK98506.1"/>
    <property type="molecule type" value="Genomic_DNA"/>
</dbReference>
<dbReference type="InterPro" id="IPR036412">
    <property type="entry name" value="HAD-like_sf"/>
</dbReference>
<keyword evidence="7" id="KW-1185">Reference proteome</keyword>
<evidence type="ECO:0000256" key="3">
    <source>
        <dbReference type="ARBA" id="ARBA00022723"/>
    </source>
</evidence>
<dbReference type="PANTHER" id="PTHR46193:SF21">
    <property type="entry name" value="SLL1138 PROTEIN"/>
    <property type="match status" value="1"/>
</dbReference>
<dbReference type="InterPro" id="IPR023214">
    <property type="entry name" value="HAD_sf"/>
</dbReference>
<dbReference type="GO" id="GO:0046872">
    <property type="term" value="F:metal ion binding"/>
    <property type="evidence" value="ECO:0007669"/>
    <property type="project" value="UniProtKB-KW"/>
</dbReference>
<dbReference type="Proteomes" id="UP000550736">
    <property type="component" value="Unassembled WGS sequence"/>
</dbReference>
<reference evidence="7 8" key="1">
    <citation type="submission" date="2020-04" db="EMBL/GenBank/DDBJ databases">
        <title>The Epidemiology and Molecular Characteristics of Linezolid-Resistant Staphylococcus capitis in Huashan Hospital, Shanghai.</title>
        <authorList>
            <person name="Ding L."/>
            <person name="Li P."/>
            <person name="Yang Y."/>
            <person name="Lin D."/>
            <person name="Xu X."/>
        </authorList>
    </citation>
    <scope>NUCLEOTIDE SEQUENCE [LARGE SCALE GENOMIC DNA]</scope>
    <source>
        <strain evidence="6 8">12-86</strain>
        <strain evidence="5 7">17-84</strain>
    </source>
</reference>
<sequence length="212" mass="24065">MYRAVIFDFDGTIIDTERHLFETINKHLKFHKAEPISVDFYRESIGGTATDLHQHLEQAIGADNKEKIYQEHHQTSGNLPIISTIKELMDYLKKRHIPMAIATSSYREDIYSTFKKLGLDNYIDVIIGREDVDNVKPDPEPYLMAVQNLNYNPTNCLAIEDSLNGATAAMMAGLDVVVNTNLMTAEQNFSTINYVGKDMSIEDIVTSLFEKK</sequence>
<evidence type="ECO:0000313" key="8">
    <source>
        <dbReference type="Proteomes" id="UP000550736"/>
    </source>
</evidence>
<comment type="cofactor">
    <cofactor evidence="1">
        <name>Mg(2+)</name>
        <dbReference type="ChEBI" id="CHEBI:18420"/>
    </cofactor>
</comment>
<keyword evidence="6" id="KW-0378">Hydrolase</keyword>
<keyword evidence="4" id="KW-0460">Magnesium</keyword>
<proteinExistence type="inferred from homology"/>
<gene>
    <name evidence="6" type="ORF">HHM13_10580</name>
    <name evidence="5" type="ORF">HHM24_10650</name>
</gene>
<dbReference type="SFLD" id="SFLDG01129">
    <property type="entry name" value="C1.5:_HAD__Beta-PGM__Phosphata"/>
    <property type="match status" value="1"/>
</dbReference>
<dbReference type="GO" id="GO:0016787">
    <property type="term" value="F:hydrolase activity"/>
    <property type="evidence" value="ECO:0007669"/>
    <property type="project" value="UniProtKB-KW"/>
</dbReference>
<evidence type="ECO:0000313" key="6">
    <source>
        <dbReference type="EMBL" id="NMK98506.1"/>
    </source>
</evidence>
<dbReference type="InterPro" id="IPR023198">
    <property type="entry name" value="PGP-like_dom2"/>
</dbReference>
<dbReference type="AlphaFoldDB" id="A0A7X9WGK2"/>
<evidence type="ECO:0000256" key="4">
    <source>
        <dbReference type="ARBA" id="ARBA00022842"/>
    </source>
</evidence>
<organism evidence="6 8">
    <name type="scientific">Staphylococcus capitis</name>
    <dbReference type="NCBI Taxonomy" id="29388"/>
    <lineage>
        <taxon>Bacteria</taxon>
        <taxon>Bacillati</taxon>
        <taxon>Bacillota</taxon>
        <taxon>Bacilli</taxon>
        <taxon>Bacillales</taxon>
        <taxon>Staphylococcaceae</taxon>
        <taxon>Staphylococcus</taxon>
    </lineage>
</organism>
<dbReference type="SFLD" id="SFLDS00003">
    <property type="entry name" value="Haloacid_Dehalogenase"/>
    <property type="match status" value="1"/>
</dbReference>
<dbReference type="NCBIfam" id="TIGR01509">
    <property type="entry name" value="HAD-SF-IA-v3"/>
    <property type="match status" value="1"/>
</dbReference>
<protein>
    <submittedName>
        <fullName evidence="6">HAD family hydrolase</fullName>
    </submittedName>
</protein>
<dbReference type="CDD" id="cd16423">
    <property type="entry name" value="HAD_BPGM-like"/>
    <property type="match status" value="1"/>
</dbReference>
<dbReference type="PRINTS" id="PR00413">
    <property type="entry name" value="HADHALOGNASE"/>
</dbReference>
<comment type="similarity">
    <text evidence="2">Belongs to the HAD-like hydrolase superfamily. CbbY/CbbZ/Gph/YieH family.</text>
</comment>
<evidence type="ECO:0000313" key="7">
    <source>
        <dbReference type="Proteomes" id="UP000538955"/>
    </source>
</evidence>
<dbReference type="Pfam" id="PF13419">
    <property type="entry name" value="HAD_2"/>
    <property type="match status" value="1"/>
</dbReference>
<dbReference type="Gene3D" id="3.40.50.1000">
    <property type="entry name" value="HAD superfamily/HAD-like"/>
    <property type="match status" value="1"/>
</dbReference>
<evidence type="ECO:0000313" key="5">
    <source>
        <dbReference type="EMBL" id="NMK55176.1"/>
    </source>
</evidence>
<dbReference type="Proteomes" id="UP000538955">
    <property type="component" value="Unassembled WGS sequence"/>
</dbReference>